<reference evidence="3" key="2">
    <citation type="submission" date="2022-01" db="EMBL/GenBank/DDBJ databases">
        <authorList>
            <person name="Yamashiro T."/>
            <person name="Shiraishi A."/>
            <person name="Satake H."/>
            <person name="Nakayama K."/>
        </authorList>
    </citation>
    <scope>NUCLEOTIDE SEQUENCE</scope>
</reference>
<dbReference type="InterPro" id="IPR043129">
    <property type="entry name" value="ATPase_NBD"/>
</dbReference>
<dbReference type="InterPro" id="IPR013126">
    <property type="entry name" value="Hsp_70_fam"/>
</dbReference>
<name>A0ABQ5HXV5_9ASTR</name>
<dbReference type="SUPFAM" id="SSF53067">
    <property type="entry name" value="Actin-like ATPase domain"/>
    <property type="match status" value="1"/>
</dbReference>
<reference evidence="3" key="1">
    <citation type="journal article" date="2022" name="Int. J. Mol. Sci.">
        <title>Draft Genome of Tanacetum Coccineum: Genomic Comparison of Closely Related Tanacetum-Family Plants.</title>
        <authorList>
            <person name="Yamashiro T."/>
            <person name="Shiraishi A."/>
            <person name="Nakayama K."/>
            <person name="Satake H."/>
        </authorList>
    </citation>
    <scope>NUCLEOTIDE SEQUENCE</scope>
</reference>
<keyword evidence="4" id="KW-1185">Reference proteome</keyword>
<comment type="caution">
    <text evidence="3">The sequence shown here is derived from an EMBL/GenBank/DDBJ whole genome shotgun (WGS) entry which is preliminary data.</text>
</comment>
<gene>
    <name evidence="3" type="ORF">Tco_1081543</name>
</gene>
<accession>A0ABQ5HXV5</accession>
<keyword evidence="2" id="KW-0067">ATP-binding</keyword>
<evidence type="ECO:0000256" key="2">
    <source>
        <dbReference type="ARBA" id="ARBA00022840"/>
    </source>
</evidence>
<organism evidence="3 4">
    <name type="scientific">Tanacetum coccineum</name>
    <dbReference type="NCBI Taxonomy" id="301880"/>
    <lineage>
        <taxon>Eukaryota</taxon>
        <taxon>Viridiplantae</taxon>
        <taxon>Streptophyta</taxon>
        <taxon>Embryophyta</taxon>
        <taxon>Tracheophyta</taxon>
        <taxon>Spermatophyta</taxon>
        <taxon>Magnoliopsida</taxon>
        <taxon>eudicotyledons</taxon>
        <taxon>Gunneridae</taxon>
        <taxon>Pentapetalae</taxon>
        <taxon>asterids</taxon>
        <taxon>campanulids</taxon>
        <taxon>Asterales</taxon>
        <taxon>Asteraceae</taxon>
        <taxon>Asteroideae</taxon>
        <taxon>Anthemideae</taxon>
        <taxon>Anthemidinae</taxon>
        <taxon>Tanacetum</taxon>
    </lineage>
</organism>
<evidence type="ECO:0000313" key="3">
    <source>
        <dbReference type="EMBL" id="GJT92698.1"/>
    </source>
</evidence>
<evidence type="ECO:0000256" key="1">
    <source>
        <dbReference type="ARBA" id="ARBA00022741"/>
    </source>
</evidence>
<dbReference type="EMBL" id="BQNB010020135">
    <property type="protein sequence ID" value="GJT92698.1"/>
    <property type="molecule type" value="Genomic_DNA"/>
</dbReference>
<dbReference type="Gene3D" id="3.90.640.10">
    <property type="entry name" value="Actin, Chain A, domain 4"/>
    <property type="match status" value="1"/>
</dbReference>
<sequence length="100" mass="11759">MNEQSHYKQDNDKTKQPPTRMIVDWLAKSFKRNTGLHLLKDREALQCFTKTTEKAMMELSTLTQTNISLPFITMTSDGLIHVDTHYPFFNNDLTHYFNYA</sequence>
<dbReference type="Pfam" id="PF00012">
    <property type="entry name" value="HSP70"/>
    <property type="match status" value="1"/>
</dbReference>
<proteinExistence type="predicted"/>
<dbReference type="Proteomes" id="UP001151760">
    <property type="component" value="Unassembled WGS sequence"/>
</dbReference>
<evidence type="ECO:0000313" key="4">
    <source>
        <dbReference type="Proteomes" id="UP001151760"/>
    </source>
</evidence>
<keyword evidence="1" id="KW-0547">Nucleotide-binding</keyword>
<protein>
    <submittedName>
        <fullName evidence="3">Stromal 70 kDa heat shock-related protein, chloroplastic-like protein</fullName>
    </submittedName>
</protein>